<comment type="caution">
    <text evidence="2">The sequence shown here is derived from an EMBL/GenBank/DDBJ whole genome shotgun (WGS) entry which is preliminary data.</text>
</comment>
<reference evidence="2 3" key="1">
    <citation type="submission" date="2024-04" db="EMBL/GenBank/DDBJ databases">
        <title>Phyllosticta paracitricarpa is synonymous to the EU quarantine fungus P. citricarpa based on phylogenomic analyses.</title>
        <authorList>
            <consortium name="Lawrence Berkeley National Laboratory"/>
            <person name="Van Ingen-Buijs V.A."/>
            <person name="Van Westerhoven A.C."/>
            <person name="Haridas S."/>
            <person name="Skiadas P."/>
            <person name="Martin F."/>
            <person name="Groenewald J.Z."/>
            <person name="Crous P.W."/>
            <person name="Seidl M.F."/>
        </authorList>
    </citation>
    <scope>NUCLEOTIDE SEQUENCE [LARGE SCALE GENOMIC DNA]</scope>
    <source>
        <strain evidence="2 3">CBS 123374</strain>
    </source>
</reference>
<feature type="region of interest" description="Disordered" evidence="1">
    <location>
        <begin position="276"/>
        <end position="307"/>
    </location>
</feature>
<evidence type="ECO:0000313" key="2">
    <source>
        <dbReference type="EMBL" id="KAK8235100.1"/>
    </source>
</evidence>
<sequence>MAVVEVAARRPANTSVCDYYTTALLGNNSAANQATVLTLLVNTAVVGNYTKPSIPGVEWPDVPVPGILAPGTVNGTAVNLLPYFNGGLASSNRGGSSGVAVNFLDDGGALPLMMNKPANGTRSNQFRLLTHLYAYFGVLLGCTQQGTATHPMPAFPSYNGSASMYATHKYMALSSPQLTYFIQQVGLAASSFGIADADIAAVAASLMDTFGQRCSKDAVVVPYQRPARPQAICTGEGCEVAGGDGVSEACVKAGPAPLPGVADAVKAAGQGNASSSATASASGSASVTSEAGSAPTQTGGVEGEGGRRSGVGAALAGVVAVLAVLL</sequence>
<name>A0ABR1YNR1_9PEZI</name>
<evidence type="ECO:0000313" key="3">
    <source>
        <dbReference type="Proteomes" id="UP001492380"/>
    </source>
</evidence>
<organism evidence="2 3">
    <name type="scientific">Phyllosticta capitalensis</name>
    <dbReference type="NCBI Taxonomy" id="121624"/>
    <lineage>
        <taxon>Eukaryota</taxon>
        <taxon>Fungi</taxon>
        <taxon>Dikarya</taxon>
        <taxon>Ascomycota</taxon>
        <taxon>Pezizomycotina</taxon>
        <taxon>Dothideomycetes</taxon>
        <taxon>Dothideomycetes incertae sedis</taxon>
        <taxon>Botryosphaeriales</taxon>
        <taxon>Phyllostictaceae</taxon>
        <taxon>Phyllosticta</taxon>
    </lineage>
</organism>
<protein>
    <submittedName>
        <fullName evidence="2">Uncharacterized protein</fullName>
    </submittedName>
</protein>
<feature type="compositionally biased region" description="Low complexity" evidence="1">
    <location>
        <begin position="276"/>
        <end position="294"/>
    </location>
</feature>
<gene>
    <name evidence="2" type="ORF">HDK90DRAFT_452035</name>
</gene>
<keyword evidence="3" id="KW-1185">Reference proteome</keyword>
<proteinExistence type="predicted"/>
<accession>A0ABR1YNR1</accession>
<dbReference type="Proteomes" id="UP001492380">
    <property type="component" value="Unassembled WGS sequence"/>
</dbReference>
<evidence type="ECO:0000256" key="1">
    <source>
        <dbReference type="SAM" id="MobiDB-lite"/>
    </source>
</evidence>
<dbReference type="EMBL" id="JBBWRZ010000005">
    <property type="protein sequence ID" value="KAK8235100.1"/>
    <property type="molecule type" value="Genomic_DNA"/>
</dbReference>